<keyword evidence="4" id="KW-1185">Reference proteome</keyword>
<feature type="region of interest" description="Disordered" evidence="2">
    <location>
        <begin position="1"/>
        <end position="21"/>
    </location>
</feature>
<dbReference type="Proteomes" id="UP000041254">
    <property type="component" value="Unassembled WGS sequence"/>
</dbReference>
<reference evidence="3 4" key="1">
    <citation type="submission" date="2014-11" db="EMBL/GenBank/DDBJ databases">
        <authorList>
            <person name="Zhu J."/>
            <person name="Qi W."/>
            <person name="Song R."/>
        </authorList>
    </citation>
    <scope>NUCLEOTIDE SEQUENCE [LARGE SCALE GENOMIC DNA]</scope>
</reference>
<accession>A0A0G4GY10</accession>
<evidence type="ECO:0000313" key="4">
    <source>
        <dbReference type="Proteomes" id="UP000041254"/>
    </source>
</evidence>
<dbReference type="InParanoid" id="A0A0G4GY10"/>
<protein>
    <submittedName>
        <fullName evidence="3">Uncharacterized protein</fullName>
    </submittedName>
</protein>
<sequence length="184" mass="20105">MASTSRGTALPSPSILTQPDGTQLQLEPQLGVGVTATVRPGIVNGRLTAFKTSILSQKDRFTQDNLCNLMEKEAGVMEEVAVQRAMAIGSEHIVNVNLLVEARHKNQKSMFFEMDHFDQDAAGFLEQHWGKGGPTVMLEEEAIKEMTFPVVVTLRDLFHRGSEIGELSYGAAGGWHGASHEADR</sequence>
<feature type="binding site" evidence="1">
    <location>
        <position position="51"/>
    </location>
    <ligand>
        <name>ATP</name>
        <dbReference type="ChEBI" id="CHEBI:30616"/>
    </ligand>
</feature>
<keyword evidence="1" id="KW-0067">ATP-binding</keyword>
<keyword evidence="1" id="KW-0547">Nucleotide-binding</keyword>
<dbReference type="PROSITE" id="PS00107">
    <property type="entry name" value="PROTEIN_KINASE_ATP"/>
    <property type="match status" value="1"/>
</dbReference>
<organism evidence="3 4">
    <name type="scientific">Vitrella brassicaformis (strain CCMP3155)</name>
    <dbReference type="NCBI Taxonomy" id="1169540"/>
    <lineage>
        <taxon>Eukaryota</taxon>
        <taxon>Sar</taxon>
        <taxon>Alveolata</taxon>
        <taxon>Colpodellida</taxon>
        <taxon>Vitrellaceae</taxon>
        <taxon>Vitrella</taxon>
    </lineage>
</organism>
<evidence type="ECO:0000256" key="2">
    <source>
        <dbReference type="SAM" id="MobiDB-lite"/>
    </source>
</evidence>
<dbReference type="InterPro" id="IPR017441">
    <property type="entry name" value="Protein_kinase_ATP_BS"/>
</dbReference>
<dbReference type="VEuPathDB" id="CryptoDB:Vbra_18998"/>
<dbReference type="EMBL" id="CDMY01000869">
    <property type="protein sequence ID" value="CEM35903.1"/>
    <property type="molecule type" value="Genomic_DNA"/>
</dbReference>
<gene>
    <name evidence="3" type="ORF">Vbra_18998</name>
</gene>
<evidence type="ECO:0000313" key="3">
    <source>
        <dbReference type="EMBL" id="CEM35903.1"/>
    </source>
</evidence>
<proteinExistence type="predicted"/>
<dbReference type="AlphaFoldDB" id="A0A0G4GY10"/>
<dbReference type="GO" id="GO:0005524">
    <property type="term" value="F:ATP binding"/>
    <property type="evidence" value="ECO:0007669"/>
    <property type="project" value="UniProtKB-UniRule"/>
</dbReference>
<name>A0A0G4GY10_VITBC</name>
<evidence type="ECO:0000256" key="1">
    <source>
        <dbReference type="PROSITE-ProRule" id="PRU10141"/>
    </source>
</evidence>